<accession>A7UWK0</accession>
<feature type="compositionally biased region" description="Basic residues" evidence="2">
    <location>
        <begin position="235"/>
        <end position="247"/>
    </location>
</feature>
<dbReference type="Proteomes" id="UP000001805">
    <property type="component" value="Chromosome 4, Linkage Group IV"/>
</dbReference>
<dbReference type="InterPro" id="IPR011598">
    <property type="entry name" value="bHLH_dom"/>
</dbReference>
<keyword evidence="1" id="KW-0175">Coiled coil</keyword>
<feature type="coiled-coil region" evidence="1">
    <location>
        <begin position="479"/>
        <end position="506"/>
    </location>
</feature>
<feature type="compositionally biased region" description="Low complexity" evidence="2">
    <location>
        <begin position="326"/>
        <end position="339"/>
    </location>
</feature>
<dbReference type="SUPFAM" id="SSF47459">
    <property type="entry name" value="HLH, helix-loop-helix DNA-binding domain"/>
    <property type="match status" value="1"/>
</dbReference>
<dbReference type="OrthoDB" id="3542681at2759"/>
<feature type="compositionally biased region" description="Basic and acidic residues" evidence="2">
    <location>
        <begin position="248"/>
        <end position="265"/>
    </location>
</feature>
<dbReference type="InParanoid" id="A7UWK0"/>
<dbReference type="Pfam" id="PF00010">
    <property type="entry name" value="HLH"/>
    <property type="match status" value="1"/>
</dbReference>
<dbReference type="CDD" id="cd11395">
    <property type="entry name" value="bHLHzip_SREBP_like"/>
    <property type="match status" value="1"/>
</dbReference>
<proteinExistence type="predicted"/>
<feature type="region of interest" description="Disordered" evidence="2">
    <location>
        <begin position="235"/>
        <end position="274"/>
    </location>
</feature>
<dbReference type="KEGG" id="ncr:NCU11295"/>
<dbReference type="HOGENOM" id="CLU_040071_0_0_1"/>
<feature type="domain" description="BHLH" evidence="3">
    <location>
        <begin position="405"/>
        <end position="489"/>
    </location>
</feature>
<keyword evidence="5" id="KW-1185">Reference proteome</keyword>
<organism evidence="4 5">
    <name type="scientific">Neurospora crassa (strain ATCC 24698 / 74-OR23-1A / CBS 708.71 / DSM 1257 / FGSC 987)</name>
    <dbReference type="NCBI Taxonomy" id="367110"/>
    <lineage>
        <taxon>Eukaryota</taxon>
        <taxon>Fungi</taxon>
        <taxon>Dikarya</taxon>
        <taxon>Ascomycota</taxon>
        <taxon>Pezizomycotina</taxon>
        <taxon>Sordariomycetes</taxon>
        <taxon>Sordariomycetidae</taxon>
        <taxon>Sordariales</taxon>
        <taxon>Sordariaceae</taxon>
        <taxon>Neurospora</taxon>
    </lineage>
</organism>
<dbReference type="GO" id="GO:0046983">
    <property type="term" value="F:protein dimerization activity"/>
    <property type="evidence" value="ECO:0007669"/>
    <property type="project" value="InterPro"/>
</dbReference>
<dbReference type="GO" id="GO:0000981">
    <property type="term" value="F:DNA-binding transcription factor activity, RNA polymerase II-specific"/>
    <property type="evidence" value="ECO:0000318"/>
    <property type="project" value="GO_Central"/>
</dbReference>
<dbReference type="GO" id="GO:0006357">
    <property type="term" value="P:regulation of transcription by RNA polymerase II"/>
    <property type="evidence" value="ECO:0000318"/>
    <property type="project" value="GO_Central"/>
</dbReference>
<evidence type="ECO:0000313" key="4">
    <source>
        <dbReference type="EMBL" id="EDO65443.2"/>
    </source>
</evidence>
<dbReference type="GO" id="GO:0000977">
    <property type="term" value="F:RNA polymerase II transcription regulatory region sequence-specific DNA binding"/>
    <property type="evidence" value="ECO:0000318"/>
    <property type="project" value="GO_Central"/>
</dbReference>
<reference evidence="4 5" key="1">
    <citation type="journal article" date="2003" name="Nature">
        <title>The genome sequence of the filamentous fungus Neurospora crassa.</title>
        <authorList>
            <person name="Galagan J.E."/>
            <person name="Calvo S.E."/>
            <person name="Borkovich K.A."/>
            <person name="Selker E.U."/>
            <person name="Read N.D."/>
            <person name="Jaffe D."/>
            <person name="FitzHugh W."/>
            <person name="Ma L.J."/>
            <person name="Smirnov S."/>
            <person name="Purcell S."/>
            <person name="Rehman B."/>
            <person name="Elkins T."/>
            <person name="Engels R."/>
            <person name="Wang S."/>
            <person name="Nielsen C.B."/>
            <person name="Butler J."/>
            <person name="Endrizzi M."/>
            <person name="Qui D."/>
            <person name="Ianakiev P."/>
            <person name="Bell-Pedersen D."/>
            <person name="Nelson M.A."/>
            <person name="Werner-Washburne M."/>
            <person name="Selitrennikoff C.P."/>
            <person name="Kinsey J.A."/>
            <person name="Braun E.L."/>
            <person name="Zelter A."/>
            <person name="Schulte U."/>
            <person name="Kothe G.O."/>
            <person name="Jedd G."/>
            <person name="Mewes W."/>
            <person name="Staben C."/>
            <person name="Marcotte E."/>
            <person name="Greenberg D."/>
            <person name="Roy A."/>
            <person name="Foley K."/>
            <person name="Naylor J."/>
            <person name="Stange-Thomann N."/>
            <person name="Barrett R."/>
            <person name="Gnerre S."/>
            <person name="Kamal M."/>
            <person name="Kamvysselis M."/>
            <person name="Mauceli E."/>
            <person name="Bielke C."/>
            <person name="Rudd S."/>
            <person name="Frishman D."/>
            <person name="Krystofova S."/>
            <person name="Rasmussen C."/>
            <person name="Metzenberg R.L."/>
            <person name="Perkins D.D."/>
            <person name="Kroken S."/>
            <person name="Cogoni C."/>
            <person name="Macino G."/>
            <person name="Catcheside D."/>
            <person name="Li W."/>
            <person name="Pratt R.J."/>
            <person name="Osmani S.A."/>
            <person name="DeSouza C.P."/>
            <person name="Glass L."/>
            <person name="Orbach M.J."/>
            <person name="Berglund J.A."/>
            <person name="Voelker R."/>
            <person name="Yarden O."/>
            <person name="Plamann M."/>
            <person name="Seiler S."/>
            <person name="Dunlap J."/>
            <person name="Radford A."/>
            <person name="Aramayo R."/>
            <person name="Natvig D.O."/>
            <person name="Alex L.A."/>
            <person name="Mannhaupt G."/>
            <person name="Ebbole D.J."/>
            <person name="Freitag M."/>
            <person name="Paulsen I."/>
            <person name="Sachs M.S."/>
            <person name="Lander E.S."/>
            <person name="Nusbaum C."/>
            <person name="Birren B."/>
        </authorList>
    </citation>
    <scope>NUCLEOTIDE SEQUENCE [LARGE SCALE GENOMIC DNA]</scope>
    <source>
        <strain evidence="5">ATCC 24698 / 74-OR23-1A / CBS 708.71 / DSM 1257 / FGSC 987</strain>
    </source>
</reference>
<feature type="region of interest" description="Disordered" evidence="2">
    <location>
        <begin position="1"/>
        <end position="23"/>
    </location>
</feature>
<evidence type="ECO:0000256" key="1">
    <source>
        <dbReference type="SAM" id="Coils"/>
    </source>
</evidence>
<dbReference type="GO" id="GO:0090575">
    <property type="term" value="C:RNA polymerase II transcription regulator complex"/>
    <property type="evidence" value="ECO:0000318"/>
    <property type="project" value="GO_Central"/>
</dbReference>
<evidence type="ECO:0000313" key="5">
    <source>
        <dbReference type="Proteomes" id="UP000001805"/>
    </source>
</evidence>
<dbReference type="InterPro" id="IPR036638">
    <property type="entry name" value="HLH_DNA-bd_sf"/>
</dbReference>
<dbReference type="AlphaFoldDB" id="A7UWK0"/>
<dbReference type="GeneID" id="5847932"/>
<dbReference type="SMART" id="SM00353">
    <property type="entry name" value="HLH"/>
    <property type="match status" value="1"/>
</dbReference>
<dbReference type="RefSeq" id="XP_001728534.2">
    <property type="nucleotide sequence ID" value="XM_001728482.2"/>
</dbReference>
<sequence>MQHLDSNPRPSYDDIQPSIHPSIPCHHPHDPYISGYACLDYPQLAHSDFSTPAVTLQLQTDNYANSRTNCAPKQHTPSRSHGVYADHHIPHCLRSSSFSDGTSSVGLTLSTSALTVSGSIPITPHSAYLLSSPASPVTAFPADVVNTSSFPSDTWPTYNQTHTAWPPYVADEMQYESLTTAGLSLQSLPDILKPVLGGDHNEEEKYIDHNMTTTYTNAYRRSQASLTGELGAAKKKEKLRKRRRHRLAQTEDVHLVSSKLEDAESAHSPSSAGMKLSAAVNRSLTASRPSSLLWVQEDVAGSLMNPKGKEKGRTQDNKSNKKRKQQQQQQQQQQQPVQQSHKGVGLKKITSRRASCAEQAWEAGTCDGDTDMVLDYDNNSNRSYSVTGHDLDLDTAHTASPRQEIARVKHNKVEQKYRNRLNAHFEALLDVLPPSVALPGEQGFESETTEQMQPLGRLNNMVELENPDKERRVSKSEVLDRARMYIQTLENEHKRLAAERKQLRKIWDEYGNANREGH</sequence>
<dbReference type="PROSITE" id="PS50888">
    <property type="entry name" value="BHLH"/>
    <property type="match status" value="1"/>
</dbReference>
<dbReference type="PaxDb" id="5141-EFNCRP00000005213"/>
<gene>
    <name evidence="4" type="ORF">NCU11295</name>
</gene>
<protein>
    <recommendedName>
        <fullName evidence="3">BHLH domain-containing protein</fullName>
    </recommendedName>
</protein>
<feature type="compositionally biased region" description="Basic and acidic residues" evidence="2">
    <location>
        <begin position="307"/>
        <end position="319"/>
    </location>
</feature>
<feature type="region of interest" description="Disordered" evidence="2">
    <location>
        <begin position="300"/>
        <end position="351"/>
    </location>
</feature>
<evidence type="ECO:0000259" key="3">
    <source>
        <dbReference type="PROSITE" id="PS50888"/>
    </source>
</evidence>
<dbReference type="VEuPathDB" id="FungiDB:NCU11295"/>
<dbReference type="SMR" id="A7UWK0"/>
<dbReference type="EMBL" id="CM002239">
    <property type="protein sequence ID" value="EDO65443.2"/>
    <property type="molecule type" value="Genomic_DNA"/>
</dbReference>
<dbReference type="STRING" id="367110.A7UWK0"/>
<dbReference type="Gene3D" id="4.10.280.10">
    <property type="entry name" value="Helix-loop-helix DNA-binding domain"/>
    <property type="match status" value="1"/>
</dbReference>
<evidence type="ECO:0000256" key="2">
    <source>
        <dbReference type="SAM" id="MobiDB-lite"/>
    </source>
</evidence>
<name>A7UWK0_NEUCR</name>